<organism evidence="8 9">
    <name type="scientific">Thalassovita litoralis</name>
    <dbReference type="NCBI Taxonomy" id="1010611"/>
    <lineage>
        <taxon>Bacteria</taxon>
        <taxon>Pseudomonadati</taxon>
        <taxon>Pseudomonadota</taxon>
        <taxon>Alphaproteobacteria</taxon>
        <taxon>Rhodobacterales</taxon>
        <taxon>Roseobacteraceae</taxon>
        <taxon>Thalassovita</taxon>
    </lineage>
</organism>
<dbReference type="GO" id="GO:0009307">
    <property type="term" value="P:DNA restriction-modification system"/>
    <property type="evidence" value="ECO:0007669"/>
    <property type="project" value="InterPro"/>
</dbReference>
<feature type="binding site" evidence="7">
    <location>
        <position position="192"/>
    </location>
    <ligand>
        <name>S-adenosyl-L-methionine</name>
        <dbReference type="ChEBI" id="CHEBI:59789"/>
    </ligand>
</feature>
<accession>A0A521DQD8</accession>
<dbReference type="PIRSF" id="PIRSF000398">
    <property type="entry name" value="M_m6A_EcoRV"/>
    <property type="match status" value="1"/>
</dbReference>
<dbReference type="Gene3D" id="1.10.1020.10">
    <property type="entry name" value="Adenine-specific Methyltransferase, Domain 2"/>
    <property type="match status" value="1"/>
</dbReference>
<dbReference type="PRINTS" id="PR00505">
    <property type="entry name" value="D12N6MTFRASE"/>
</dbReference>
<dbReference type="Pfam" id="PF02086">
    <property type="entry name" value="MethyltransfD12"/>
    <property type="match status" value="1"/>
</dbReference>
<dbReference type="Proteomes" id="UP000316030">
    <property type="component" value="Unassembled WGS sequence"/>
</dbReference>
<dbReference type="GO" id="GO:0006298">
    <property type="term" value="P:mismatch repair"/>
    <property type="evidence" value="ECO:0007669"/>
    <property type="project" value="TreeGrafter"/>
</dbReference>
<dbReference type="InterPro" id="IPR012327">
    <property type="entry name" value="MeTrfase_D12"/>
</dbReference>
<evidence type="ECO:0000256" key="7">
    <source>
        <dbReference type="PIRSR" id="PIRSR000398-1"/>
    </source>
</evidence>
<dbReference type="OrthoDB" id="9805629at2"/>
<proteinExistence type="inferred from homology"/>
<dbReference type="EC" id="2.1.1.72" evidence="2"/>
<comment type="similarity">
    <text evidence="1">Belongs to the N(4)/N(6)-methyltransferase family.</text>
</comment>
<keyword evidence="4" id="KW-0808">Transferase</keyword>
<evidence type="ECO:0000313" key="9">
    <source>
        <dbReference type="Proteomes" id="UP000316030"/>
    </source>
</evidence>
<dbReference type="GO" id="GO:0032259">
    <property type="term" value="P:methylation"/>
    <property type="evidence" value="ECO:0007669"/>
    <property type="project" value="UniProtKB-KW"/>
</dbReference>
<keyword evidence="3 8" id="KW-0489">Methyltransferase</keyword>
<comment type="catalytic activity">
    <reaction evidence="6">
        <text>a 2'-deoxyadenosine in DNA + S-adenosyl-L-methionine = an N(6)-methyl-2'-deoxyadenosine in DNA + S-adenosyl-L-homocysteine + H(+)</text>
        <dbReference type="Rhea" id="RHEA:15197"/>
        <dbReference type="Rhea" id="RHEA-COMP:12418"/>
        <dbReference type="Rhea" id="RHEA-COMP:12419"/>
        <dbReference type="ChEBI" id="CHEBI:15378"/>
        <dbReference type="ChEBI" id="CHEBI:57856"/>
        <dbReference type="ChEBI" id="CHEBI:59789"/>
        <dbReference type="ChEBI" id="CHEBI:90615"/>
        <dbReference type="ChEBI" id="CHEBI:90616"/>
        <dbReference type="EC" id="2.1.1.72"/>
    </reaction>
</comment>
<dbReference type="EMBL" id="FXTO01000012">
    <property type="protein sequence ID" value="SMO73949.1"/>
    <property type="molecule type" value="Genomic_DNA"/>
</dbReference>
<reference evidence="8 9" key="1">
    <citation type="submission" date="2017-05" db="EMBL/GenBank/DDBJ databases">
        <authorList>
            <person name="Varghese N."/>
            <person name="Submissions S."/>
        </authorList>
    </citation>
    <scope>NUCLEOTIDE SEQUENCE [LARGE SCALE GENOMIC DNA]</scope>
    <source>
        <strain evidence="8 9">DSM 29506</strain>
    </source>
</reference>
<keyword evidence="9" id="KW-1185">Reference proteome</keyword>
<feature type="binding site" evidence="7">
    <location>
        <position position="25"/>
    </location>
    <ligand>
        <name>S-adenosyl-L-methionine</name>
        <dbReference type="ChEBI" id="CHEBI:59789"/>
    </ligand>
</feature>
<sequence>MERALNMALTPVEPTNPVAPWIGGKRNLAKRITAILDATPHNTYAEPFVGMGGIFLRRSMRPRAEVINDLGRDIANLFRILQRHYPQFIDTLRFQLTTRSEFERLVATRPETLTDLERAARFLYLQRTAFGGKVSGRNFGVSADRPARFNLSTLEPMLEDAHSRLSGVVIECLGYSEFIRRYDTLGTLFYLDPPYWGSEDDYGKAMFAPDDFDRLAEQLAEIKGRFLMSINDVEPIRERFAGFHLTEVDTTYTVGKQAKSRGERRELFVSNFVIETA</sequence>
<dbReference type="AlphaFoldDB" id="A0A521DQD8"/>
<evidence type="ECO:0000313" key="8">
    <source>
        <dbReference type="EMBL" id="SMO73949.1"/>
    </source>
</evidence>
<protein>
    <recommendedName>
        <fullName evidence="2">site-specific DNA-methyltransferase (adenine-specific)</fullName>
        <ecNumber evidence="2">2.1.1.72</ecNumber>
    </recommendedName>
</protein>
<dbReference type="InterPro" id="IPR012263">
    <property type="entry name" value="M_m6A_EcoRV"/>
</dbReference>
<dbReference type="PANTHER" id="PTHR30481:SF4">
    <property type="entry name" value="SITE-SPECIFIC DNA-METHYLTRANSFERASE (ADENINE-SPECIFIC)"/>
    <property type="match status" value="1"/>
</dbReference>
<evidence type="ECO:0000256" key="4">
    <source>
        <dbReference type="ARBA" id="ARBA00022679"/>
    </source>
</evidence>
<evidence type="ECO:0000256" key="2">
    <source>
        <dbReference type="ARBA" id="ARBA00011900"/>
    </source>
</evidence>
<dbReference type="Gene3D" id="3.40.50.150">
    <property type="entry name" value="Vaccinia Virus protein VP39"/>
    <property type="match status" value="1"/>
</dbReference>
<dbReference type="InterPro" id="IPR029063">
    <property type="entry name" value="SAM-dependent_MTases_sf"/>
</dbReference>
<gene>
    <name evidence="8" type="ORF">SAMN06265173_11244</name>
</gene>
<dbReference type="GO" id="GO:0043565">
    <property type="term" value="F:sequence-specific DNA binding"/>
    <property type="evidence" value="ECO:0007669"/>
    <property type="project" value="TreeGrafter"/>
</dbReference>
<dbReference type="SUPFAM" id="SSF53335">
    <property type="entry name" value="S-adenosyl-L-methionine-dependent methyltransferases"/>
    <property type="match status" value="1"/>
</dbReference>
<evidence type="ECO:0000256" key="3">
    <source>
        <dbReference type="ARBA" id="ARBA00022603"/>
    </source>
</evidence>
<dbReference type="GO" id="GO:0009007">
    <property type="term" value="F:site-specific DNA-methyltransferase (adenine-specific) activity"/>
    <property type="evidence" value="ECO:0007669"/>
    <property type="project" value="UniProtKB-EC"/>
</dbReference>
<feature type="binding site" evidence="7">
    <location>
        <position position="21"/>
    </location>
    <ligand>
        <name>S-adenosyl-L-methionine</name>
        <dbReference type="ChEBI" id="CHEBI:59789"/>
    </ligand>
</feature>
<evidence type="ECO:0000256" key="1">
    <source>
        <dbReference type="ARBA" id="ARBA00006594"/>
    </source>
</evidence>
<dbReference type="GO" id="GO:1904047">
    <property type="term" value="F:S-adenosyl-L-methionine binding"/>
    <property type="evidence" value="ECO:0007669"/>
    <property type="project" value="TreeGrafter"/>
</dbReference>
<dbReference type="PANTHER" id="PTHR30481">
    <property type="entry name" value="DNA ADENINE METHYLASE"/>
    <property type="match status" value="1"/>
</dbReference>
<dbReference type="InterPro" id="IPR023095">
    <property type="entry name" value="Ade_MeTrfase_dom_2"/>
</dbReference>
<name>A0A521DQD8_9RHOB</name>
<keyword evidence="5" id="KW-0949">S-adenosyl-L-methionine</keyword>
<evidence type="ECO:0000256" key="6">
    <source>
        <dbReference type="ARBA" id="ARBA00047942"/>
    </source>
</evidence>
<feature type="binding site" evidence="7">
    <location>
        <position position="69"/>
    </location>
    <ligand>
        <name>S-adenosyl-L-methionine</name>
        <dbReference type="ChEBI" id="CHEBI:59789"/>
    </ligand>
</feature>
<evidence type="ECO:0000256" key="5">
    <source>
        <dbReference type="ARBA" id="ARBA00022691"/>
    </source>
</evidence>